<evidence type="ECO:0000313" key="2">
    <source>
        <dbReference type="EMBL" id="KAA8566760.1"/>
    </source>
</evidence>
<feature type="transmembrane region" description="Helical" evidence="1">
    <location>
        <begin position="20"/>
        <end position="44"/>
    </location>
</feature>
<keyword evidence="3" id="KW-1185">Reference proteome</keyword>
<dbReference type="InterPro" id="IPR046366">
    <property type="entry name" value="MPAB"/>
</dbReference>
<dbReference type="AlphaFoldDB" id="A0A5M9JDQ0"/>
<dbReference type="PANTHER" id="PTHR36124">
    <property type="match status" value="1"/>
</dbReference>
<dbReference type="Proteomes" id="UP000322873">
    <property type="component" value="Unassembled WGS sequence"/>
</dbReference>
<gene>
    <name evidence="2" type="ORF">EYC84_009860</name>
</gene>
<reference evidence="2 3" key="1">
    <citation type="submission" date="2019-06" db="EMBL/GenBank/DDBJ databases">
        <title>Genome Sequence of the Brown Rot Fungal Pathogen Monilinia fructicola.</title>
        <authorList>
            <person name="De Miccolis Angelini R.M."/>
            <person name="Landi L."/>
            <person name="Abate D."/>
            <person name="Pollastro S."/>
            <person name="Romanazzi G."/>
            <person name="Faretra F."/>
        </authorList>
    </citation>
    <scope>NUCLEOTIDE SEQUENCE [LARGE SCALE GENOMIC DNA]</scope>
    <source>
        <strain evidence="2 3">Mfrc123</strain>
    </source>
</reference>
<dbReference type="EMBL" id="VICG01000011">
    <property type="protein sequence ID" value="KAA8566760.1"/>
    <property type="molecule type" value="Genomic_DNA"/>
</dbReference>
<evidence type="ECO:0000256" key="1">
    <source>
        <dbReference type="SAM" id="Phobius"/>
    </source>
</evidence>
<comment type="caution">
    <text evidence="2">The sequence shown here is derived from an EMBL/GenBank/DDBJ whole genome shotgun (WGS) entry which is preliminary data.</text>
</comment>
<keyword evidence="1" id="KW-0812">Transmembrane</keyword>
<evidence type="ECO:0000313" key="3">
    <source>
        <dbReference type="Proteomes" id="UP000322873"/>
    </source>
</evidence>
<protein>
    <submittedName>
        <fullName evidence="2">Uncharacterized protein</fullName>
    </submittedName>
</protein>
<name>A0A5M9JDQ0_MONFR</name>
<keyword evidence="1" id="KW-1133">Transmembrane helix</keyword>
<keyword evidence="1" id="KW-0472">Membrane</keyword>
<dbReference type="PANTHER" id="PTHR36124:SF1">
    <property type="entry name" value="ER-BOUND OXYGENASE MPAB_MPAB'_RUBBER OXYGENASE CATALYTIC DOMAIN-CONTAINING PROTEIN"/>
    <property type="match status" value="1"/>
</dbReference>
<sequence>MATNTTTPLSLPTQTTSSLLPYPLSSTTSILLILTTYLLTVRYFRYSRRDAMVKEFGYSTRESLKSMKNTDAQKIMSCLGELEFPTFYKMSLQFALFKTYGIPTISRLLVETKQFSSSETANKRYADTGILIGEFLSHPPLHPRTLKAISRMNYLHASYQKSGKISNDDLLYTLSVFITEPVSWTERFEWRALNDMEVCAIGTFWKAIGDAMGISYHVLQSWDEANGKGKWKDGLEFYTDIKKWAETYEKEFMVPNPYNKKTADELVPLLLFLVPKTFLPFARDAVGVLMGPLLRSSMTYPQPSSLSEFLTYTILNTRKMILRHASLPRPTWMRVREISNSDDEGVNGRYNSTNYLVHPYYQKPGFWNRWGPMAMVTRVLGGFVPEEGKWKAEGYRFEEVGPERRQGKGVEEMKRCEEVLGRERTAGCPFAFAR</sequence>
<accession>A0A5M9JDQ0</accession>
<dbReference type="VEuPathDB" id="FungiDB:MFRU_054g00490"/>
<proteinExistence type="predicted"/>
<organism evidence="2 3">
    <name type="scientific">Monilinia fructicola</name>
    <name type="common">Brown rot fungus</name>
    <name type="synonym">Ciboria fructicola</name>
    <dbReference type="NCBI Taxonomy" id="38448"/>
    <lineage>
        <taxon>Eukaryota</taxon>
        <taxon>Fungi</taxon>
        <taxon>Dikarya</taxon>
        <taxon>Ascomycota</taxon>
        <taxon>Pezizomycotina</taxon>
        <taxon>Leotiomycetes</taxon>
        <taxon>Helotiales</taxon>
        <taxon>Sclerotiniaceae</taxon>
        <taxon>Monilinia</taxon>
    </lineage>
</organism>
<dbReference type="GO" id="GO:0016491">
    <property type="term" value="F:oxidoreductase activity"/>
    <property type="evidence" value="ECO:0007669"/>
    <property type="project" value="InterPro"/>
</dbReference>